<name>A0ABM7UEZ8_9ACTO</name>
<evidence type="ECO:0000313" key="3">
    <source>
        <dbReference type="EMBL" id="BDA65726.1"/>
    </source>
</evidence>
<dbReference type="Proteomes" id="UP000824496">
    <property type="component" value="Chromosome"/>
</dbReference>
<evidence type="ECO:0000259" key="2">
    <source>
        <dbReference type="SMART" id="SM00776"/>
    </source>
</evidence>
<dbReference type="InterPro" id="IPR008979">
    <property type="entry name" value="Galactose-bd-like_sf"/>
</dbReference>
<accession>A0ABM7UEZ8</accession>
<evidence type="ECO:0000313" key="4">
    <source>
        <dbReference type="Proteomes" id="UP000824496"/>
    </source>
</evidence>
<keyword evidence="4" id="KW-1185">Reference proteome</keyword>
<sequence>MMKIKRGRWKTFAVAVVVAATGTALGGLFLKVIDWTGDPTVGVWIKERVTASSSTESPDGHVIDPVNSEGGTSNDDGAKNPTPTATSLHPSITPPSSSSSKTVFLSKLTPVDKVSQIPWEFDKSYSLDGKQFNNSIYARCYVSKCRDSPDSVEYDLGKNYKRLTATVGIYQRAKDSDQPAVLTVYLDDEKYGDSYTLTGGNGESQEIEIPVENVLRIRIELAGTDINYNEYDVKAFEVVIGDPILHKD</sequence>
<proteinExistence type="predicted"/>
<feature type="compositionally biased region" description="Low complexity" evidence="1">
    <location>
        <begin position="86"/>
        <end position="101"/>
    </location>
</feature>
<feature type="compositionally biased region" description="Polar residues" evidence="1">
    <location>
        <begin position="69"/>
        <end position="85"/>
    </location>
</feature>
<evidence type="ECO:0000256" key="1">
    <source>
        <dbReference type="SAM" id="MobiDB-lite"/>
    </source>
</evidence>
<dbReference type="SMART" id="SM00776">
    <property type="entry name" value="NPCBM"/>
    <property type="match status" value="1"/>
</dbReference>
<gene>
    <name evidence="3" type="ORF">MANAM107_25600</name>
</gene>
<dbReference type="RefSeq" id="WP_223909419.1">
    <property type="nucleotide sequence ID" value="NZ_AP025017.1"/>
</dbReference>
<dbReference type="InterPro" id="IPR013222">
    <property type="entry name" value="Glyco_hyd_98_carb-bd"/>
</dbReference>
<protein>
    <recommendedName>
        <fullName evidence="2">Glycosyl hydrolase family 98 putative carbohydrate-binding module domain-containing protein</fullName>
    </recommendedName>
</protein>
<dbReference type="EMBL" id="AP025017">
    <property type="protein sequence ID" value="BDA65726.1"/>
    <property type="molecule type" value="Genomic_DNA"/>
</dbReference>
<dbReference type="InterPro" id="IPR038637">
    <property type="entry name" value="NPCBM_sf"/>
</dbReference>
<dbReference type="Gene3D" id="2.60.120.1060">
    <property type="entry name" value="NPCBM/NEW2 domain"/>
    <property type="match status" value="1"/>
</dbReference>
<dbReference type="SUPFAM" id="SSF49785">
    <property type="entry name" value="Galactose-binding domain-like"/>
    <property type="match status" value="1"/>
</dbReference>
<organism evidence="3 4">
    <name type="scientific">Actinomyces capricornis</name>
    <dbReference type="NCBI Taxonomy" id="2755559"/>
    <lineage>
        <taxon>Bacteria</taxon>
        <taxon>Bacillati</taxon>
        <taxon>Actinomycetota</taxon>
        <taxon>Actinomycetes</taxon>
        <taxon>Actinomycetales</taxon>
        <taxon>Actinomycetaceae</taxon>
        <taxon>Actinomyces</taxon>
    </lineage>
</organism>
<dbReference type="Pfam" id="PF08305">
    <property type="entry name" value="NPCBM"/>
    <property type="match status" value="1"/>
</dbReference>
<feature type="region of interest" description="Disordered" evidence="1">
    <location>
        <begin position="50"/>
        <end position="101"/>
    </location>
</feature>
<feature type="domain" description="Glycosyl hydrolase family 98 putative carbohydrate-binding module" evidence="2">
    <location>
        <begin position="99"/>
        <end position="247"/>
    </location>
</feature>
<reference evidence="3 4" key="1">
    <citation type="submission" date="2021-08" db="EMBL/GenBank/DDBJ databases">
        <title>Whole genome sequence of novel Actinomyces species strain MAS-1.</title>
        <authorList>
            <person name="Saito M."/>
            <person name="Kuwahara N."/>
            <person name="Takizawa T."/>
            <person name="Gotouda H."/>
            <person name="Ochiai T."/>
        </authorList>
    </citation>
    <scope>NUCLEOTIDE SEQUENCE [LARGE SCALE GENOMIC DNA]</scope>
    <source>
        <strain evidence="3 4">MAS-1</strain>
    </source>
</reference>